<evidence type="ECO:0000313" key="2">
    <source>
        <dbReference type="Proteomes" id="UP000077143"/>
    </source>
</evidence>
<protein>
    <recommendedName>
        <fullName evidence="3">Hypervirulence associated protein TUDOR domain-containing protein</fullName>
    </recommendedName>
</protein>
<evidence type="ECO:0008006" key="3">
    <source>
        <dbReference type="Google" id="ProtNLM"/>
    </source>
</evidence>
<reference evidence="1 2" key="1">
    <citation type="submission" date="2016-05" db="EMBL/GenBank/DDBJ databases">
        <title>Complete genome sequence of a phthalic acid esters degrading Mycobacterium sp. YC-RL4.</title>
        <authorList>
            <person name="Ren L."/>
            <person name="Fan S."/>
            <person name="Ruth N."/>
            <person name="Jia Y."/>
            <person name="Wang J."/>
            <person name="Qiao C."/>
        </authorList>
    </citation>
    <scope>NUCLEOTIDE SEQUENCE [LARGE SCALE GENOMIC DNA]</scope>
    <source>
        <strain evidence="1 2">YC-RL4</strain>
    </source>
</reference>
<sequence>MGYRKGDIVTARRRIEGIDVPVVPAGATGTVTTTTLFGSPKRVHFEVSDGWGEKSFQVRVRRGDVEAPGAR</sequence>
<dbReference type="AlphaFoldDB" id="A0A172UPC3"/>
<proteinExistence type="predicted"/>
<organism evidence="1 2">
    <name type="scientific">Mycobacterium adipatum</name>
    <dbReference type="NCBI Taxonomy" id="1682113"/>
    <lineage>
        <taxon>Bacteria</taxon>
        <taxon>Bacillati</taxon>
        <taxon>Actinomycetota</taxon>
        <taxon>Actinomycetes</taxon>
        <taxon>Mycobacteriales</taxon>
        <taxon>Mycobacteriaceae</taxon>
        <taxon>Mycobacterium</taxon>
    </lineage>
</organism>
<dbReference type="EMBL" id="CP015596">
    <property type="protein sequence ID" value="ANE80594.1"/>
    <property type="molecule type" value="Genomic_DNA"/>
</dbReference>
<accession>A0A172UPC3</accession>
<dbReference type="OrthoDB" id="4737475at2"/>
<name>A0A172UPC3_9MYCO</name>
<gene>
    <name evidence="1" type="ORF">A7U43_15910</name>
</gene>
<keyword evidence="2" id="KW-1185">Reference proteome</keyword>
<dbReference type="KEGG" id="madi:A7U43_15910"/>
<evidence type="ECO:0000313" key="1">
    <source>
        <dbReference type="EMBL" id="ANE80594.1"/>
    </source>
</evidence>
<dbReference type="RefSeq" id="WP_067997105.1">
    <property type="nucleotide sequence ID" value="NZ_CP015596.1"/>
</dbReference>
<dbReference type="Proteomes" id="UP000077143">
    <property type="component" value="Chromosome"/>
</dbReference>